<dbReference type="EMBL" id="FNFD01000012">
    <property type="protein sequence ID" value="SDK96007.1"/>
    <property type="molecule type" value="Genomic_DNA"/>
</dbReference>
<proteinExistence type="predicted"/>
<dbReference type="AlphaFoldDB" id="A0A1G9G609"/>
<protein>
    <submittedName>
        <fullName evidence="2">Putative NADH-flavin reductase</fullName>
    </submittedName>
</protein>
<accession>A0A1G9G609</accession>
<dbReference type="Proteomes" id="UP000198706">
    <property type="component" value="Unassembled WGS sequence"/>
</dbReference>
<reference evidence="2 3" key="1">
    <citation type="submission" date="2016-10" db="EMBL/GenBank/DDBJ databases">
        <authorList>
            <person name="de Groot N.N."/>
        </authorList>
    </citation>
    <scope>NUCLEOTIDE SEQUENCE [LARGE SCALE GENOMIC DNA]</scope>
    <source>
        <strain evidence="2 3">JCM 21544</strain>
    </source>
</reference>
<name>A0A1G9G609_9PSED</name>
<dbReference type="STRING" id="137658.SAMN05216186_112113"/>
<dbReference type="InterPro" id="IPR016040">
    <property type="entry name" value="NAD(P)-bd_dom"/>
</dbReference>
<evidence type="ECO:0000313" key="2">
    <source>
        <dbReference type="EMBL" id="SDK96007.1"/>
    </source>
</evidence>
<dbReference type="SUPFAM" id="SSF51735">
    <property type="entry name" value="NAD(P)-binding Rossmann-fold domains"/>
    <property type="match status" value="1"/>
</dbReference>
<sequence>MKNAETRVLKLALYGAHSSLGSALLSEWLSRQHEAVAVVGDLNAIDVHPGLRAKLGDLYDPLSVSESVAGMDAVVIYHQAPNLPDGAADRPPNSAGSPLDMLAALNVGLPRVGVKHLLLIIEADLIGDAERHLLLDGPLDWTLVTPPPITWRFDLDDFRNAAHADPDSELYRLRRFAAALADELESPQHLRQRITIRYTAPDDVAFSSASSACNQSTKRWVNR</sequence>
<keyword evidence="3" id="KW-1185">Reference proteome</keyword>
<dbReference type="RefSeq" id="WP_084338932.1">
    <property type="nucleotide sequence ID" value="NZ_FNFD01000012.1"/>
</dbReference>
<evidence type="ECO:0000313" key="3">
    <source>
        <dbReference type="Proteomes" id="UP000198706"/>
    </source>
</evidence>
<evidence type="ECO:0000259" key="1">
    <source>
        <dbReference type="Pfam" id="PF13460"/>
    </source>
</evidence>
<dbReference type="Gene3D" id="3.40.50.720">
    <property type="entry name" value="NAD(P)-binding Rossmann-like Domain"/>
    <property type="match status" value="1"/>
</dbReference>
<gene>
    <name evidence="2" type="ORF">SAMN05216186_112113</name>
</gene>
<dbReference type="InterPro" id="IPR036291">
    <property type="entry name" value="NAD(P)-bd_dom_sf"/>
</dbReference>
<feature type="domain" description="NAD(P)-binding" evidence="1">
    <location>
        <begin position="15"/>
        <end position="83"/>
    </location>
</feature>
<dbReference type="Pfam" id="PF13460">
    <property type="entry name" value="NAD_binding_10"/>
    <property type="match status" value="1"/>
</dbReference>
<organism evidence="2 3">
    <name type="scientific">Pseudomonas indica</name>
    <dbReference type="NCBI Taxonomy" id="137658"/>
    <lineage>
        <taxon>Bacteria</taxon>
        <taxon>Pseudomonadati</taxon>
        <taxon>Pseudomonadota</taxon>
        <taxon>Gammaproteobacteria</taxon>
        <taxon>Pseudomonadales</taxon>
        <taxon>Pseudomonadaceae</taxon>
        <taxon>Pseudomonas</taxon>
    </lineage>
</organism>